<dbReference type="Gene3D" id="1.10.510.10">
    <property type="entry name" value="Transferase(Phosphotransferase) domain 1"/>
    <property type="match status" value="1"/>
</dbReference>
<dbReference type="PANTHER" id="PTHR48006">
    <property type="entry name" value="LEUCINE-RICH REPEAT-CONTAINING PROTEIN DDB_G0281931-RELATED"/>
    <property type="match status" value="1"/>
</dbReference>
<evidence type="ECO:0000313" key="5">
    <source>
        <dbReference type="Proteomes" id="UP001141806"/>
    </source>
</evidence>
<dbReference type="InterPro" id="IPR051824">
    <property type="entry name" value="LRR_Rcpt-Like_S/T_Kinase"/>
</dbReference>
<dbReference type="Gene3D" id="3.80.10.10">
    <property type="entry name" value="Ribonuclease Inhibitor"/>
    <property type="match status" value="1"/>
</dbReference>
<keyword evidence="2" id="KW-0472">Membrane</keyword>
<keyword evidence="5" id="KW-1185">Reference proteome</keyword>
<feature type="domain" description="Serine-threonine/tyrosine-protein kinase catalytic" evidence="3">
    <location>
        <begin position="210"/>
        <end position="314"/>
    </location>
</feature>
<dbReference type="GO" id="GO:0004672">
    <property type="term" value="F:protein kinase activity"/>
    <property type="evidence" value="ECO:0007669"/>
    <property type="project" value="InterPro"/>
</dbReference>
<dbReference type="InterPro" id="IPR011009">
    <property type="entry name" value="Kinase-like_dom_sf"/>
</dbReference>
<dbReference type="Pfam" id="PF00560">
    <property type="entry name" value="LRR_1"/>
    <property type="match status" value="2"/>
</dbReference>
<reference evidence="4" key="1">
    <citation type="journal article" date="2023" name="Plant J.">
        <title>The genome of the king protea, Protea cynaroides.</title>
        <authorList>
            <person name="Chang J."/>
            <person name="Duong T.A."/>
            <person name="Schoeman C."/>
            <person name="Ma X."/>
            <person name="Roodt D."/>
            <person name="Barker N."/>
            <person name="Li Z."/>
            <person name="Van de Peer Y."/>
            <person name="Mizrachi E."/>
        </authorList>
    </citation>
    <scope>NUCLEOTIDE SEQUENCE</scope>
    <source>
        <tissue evidence="4">Young leaves</tissue>
    </source>
</reference>
<keyword evidence="2" id="KW-1133">Transmembrane helix</keyword>
<evidence type="ECO:0000256" key="1">
    <source>
        <dbReference type="SAM" id="MobiDB-lite"/>
    </source>
</evidence>
<dbReference type="InterPro" id="IPR001245">
    <property type="entry name" value="Ser-Thr/Tyr_kinase_cat_dom"/>
</dbReference>
<dbReference type="AlphaFoldDB" id="A0A9Q0L3X0"/>
<dbReference type="Proteomes" id="UP001141806">
    <property type="component" value="Unassembled WGS sequence"/>
</dbReference>
<sequence length="392" mass="43364">MEYQSVLAISNKVSWLLFIIVLLLNWFALLRLEAQTLPDEEVQALKSIATKLKNKYWNVSSTSCNDGGLNVSTSSALIDPGISNVTCNCSTATVCHITNIQLKGLNLTGVLPEEFADLPYLQEINLYRNYLNGSIPTSWAQIPLVTIGSIPKEIGDIVTLEELVLEDNELGETLPPELGNLSRLKKFLASANNFTGSIPERYGKLTSLTDLGYMAPEYAMRGYLTDKADVYSFGVVALEIVSGQSNTNYKPREDFLYLLDWAYVLQEQGNLLKLVDPILGSNYSKEEAIRMLNLALLCTSPSPSLRPSMSAVVSMLEGKIAVKAPLVKHSSGAENLRFKSFERHSQDRQKRYSSNCQGSRTQNSVSTEGPWIDSSMSIHSNEETPLHYSSTS</sequence>
<evidence type="ECO:0000256" key="2">
    <source>
        <dbReference type="SAM" id="Phobius"/>
    </source>
</evidence>
<proteinExistence type="predicted"/>
<feature type="compositionally biased region" description="Polar residues" evidence="1">
    <location>
        <begin position="352"/>
        <end position="367"/>
    </location>
</feature>
<dbReference type="SUPFAM" id="SSF56112">
    <property type="entry name" value="Protein kinase-like (PK-like)"/>
    <property type="match status" value="1"/>
</dbReference>
<dbReference type="InterPro" id="IPR001611">
    <property type="entry name" value="Leu-rich_rpt"/>
</dbReference>
<evidence type="ECO:0000259" key="3">
    <source>
        <dbReference type="Pfam" id="PF07714"/>
    </source>
</evidence>
<dbReference type="Pfam" id="PF07714">
    <property type="entry name" value="PK_Tyr_Ser-Thr"/>
    <property type="match status" value="1"/>
</dbReference>
<keyword evidence="2" id="KW-0812">Transmembrane</keyword>
<dbReference type="EMBL" id="JAMYWD010000001">
    <property type="protein sequence ID" value="KAJ4982083.1"/>
    <property type="molecule type" value="Genomic_DNA"/>
</dbReference>
<accession>A0A9Q0L3X0</accession>
<dbReference type="OrthoDB" id="1938112at2759"/>
<protein>
    <recommendedName>
        <fullName evidence="3">Serine-threonine/tyrosine-protein kinase catalytic domain-containing protein</fullName>
    </recommendedName>
</protein>
<name>A0A9Q0L3X0_9MAGN</name>
<feature type="region of interest" description="Disordered" evidence="1">
    <location>
        <begin position="343"/>
        <end position="392"/>
    </location>
</feature>
<dbReference type="SUPFAM" id="SSF52058">
    <property type="entry name" value="L domain-like"/>
    <property type="match status" value="1"/>
</dbReference>
<evidence type="ECO:0000313" key="4">
    <source>
        <dbReference type="EMBL" id="KAJ4982083.1"/>
    </source>
</evidence>
<dbReference type="InterPro" id="IPR032675">
    <property type="entry name" value="LRR_dom_sf"/>
</dbReference>
<dbReference type="PANTHER" id="PTHR48006:SF60">
    <property type="entry name" value="PROTEIN KINASE DOMAIN-CONTAINING PROTEIN"/>
    <property type="match status" value="1"/>
</dbReference>
<feature type="transmembrane region" description="Helical" evidence="2">
    <location>
        <begin position="12"/>
        <end position="30"/>
    </location>
</feature>
<comment type="caution">
    <text evidence="4">The sequence shown here is derived from an EMBL/GenBank/DDBJ whole genome shotgun (WGS) entry which is preliminary data.</text>
</comment>
<gene>
    <name evidence="4" type="ORF">NE237_032920</name>
</gene>
<organism evidence="4 5">
    <name type="scientific">Protea cynaroides</name>
    <dbReference type="NCBI Taxonomy" id="273540"/>
    <lineage>
        <taxon>Eukaryota</taxon>
        <taxon>Viridiplantae</taxon>
        <taxon>Streptophyta</taxon>
        <taxon>Embryophyta</taxon>
        <taxon>Tracheophyta</taxon>
        <taxon>Spermatophyta</taxon>
        <taxon>Magnoliopsida</taxon>
        <taxon>Proteales</taxon>
        <taxon>Proteaceae</taxon>
        <taxon>Protea</taxon>
    </lineage>
</organism>